<feature type="non-terminal residue" evidence="1">
    <location>
        <position position="1"/>
    </location>
</feature>
<accession>A0AAI9YEI8</accession>
<dbReference type="AlphaFoldDB" id="A0AAI9YEI8"/>
<gene>
    <name evidence="1" type="ORF">CCOS01_16948</name>
</gene>
<dbReference type="EMBL" id="MOOE01000036">
    <property type="protein sequence ID" value="KAK1503873.1"/>
    <property type="molecule type" value="Genomic_DNA"/>
</dbReference>
<dbReference type="RefSeq" id="XP_060304349.1">
    <property type="nucleotide sequence ID" value="XM_060465082.1"/>
</dbReference>
<comment type="caution">
    <text evidence="1">The sequence shown here is derived from an EMBL/GenBank/DDBJ whole genome shotgun (WGS) entry which is preliminary data.</text>
</comment>
<protein>
    <submittedName>
        <fullName evidence="1">Uncharacterized protein</fullName>
    </submittedName>
</protein>
<sequence length="134" mass="14307">GPFFSLTTSGSSIHTNYPYDFYYGASIQTNIATISLMDSDDSASSTGSAKSCIFGLLSEDITAACTTDCTPERCDNATVRPDLFFDFVPAELVGRWVKWTNAGPPSAPRGSGQHKDVLAVFCGSQRLQTNSTSS</sequence>
<dbReference type="Proteomes" id="UP001240678">
    <property type="component" value="Unassembled WGS sequence"/>
</dbReference>
<proteinExistence type="predicted"/>
<evidence type="ECO:0000313" key="1">
    <source>
        <dbReference type="EMBL" id="KAK1503873.1"/>
    </source>
</evidence>
<name>A0AAI9YEI8_9PEZI</name>
<organism evidence="1 2">
    <name type="scientific">Colletotrichum costaricense</name>
    <dbReference type="NCBI Taxonomy" id="1209916"/>
    <lineage>
        <taxon>Eukaryota</taxon>
        <taxon>Fungi</taxon>
        <taxon>Dikarya</taxon>
        <taxon>Ascomycota</taxon>
        <taxon>Pezizomycotina</taxon>
        <taxon>Sordariomycetes</taxon>
        <taxon>Hypocreomycetidae</taxon>
        <taxon>Glomerellales</taxon>
        <taxon>Glomerellaceae</taxon>
        <taxon>Colletotrichum</taxon>
        <taxon>Colletotrichum acutatum species complex</taxon>
    </lineage>
</organism>
<dbReference type="GeneID" id="85348629"/>
<evidence type="ECO:0000313" key="2">
    <source>
        <dbReference type="Proteomes" id="UP001240678"/>
    </source>
</evidence>
<reference evidence="1 2" key="1">
    <citation type="submission" date="2016-10" db="EMBL/GenBank/DDBJ databases">
        <title>The genome sequence of Colletotrichum fioriniae PJ7.</title>
        <authorList>
            <person name="Baroncelli R."/>
        </authorList>
    </citation>
    <scope>NUCLEOTIDE SEQUENCE [LARGE SCALE GENOMIC DNA]</scope>
    <source>
        <strain evidence="1 2">IMI 309622</strain>
    </source>
</reference>
<keyword evidence="2" id="KW-1185">Reference proteome</keyword>